<gene>
    <name evidence="2" type="ORF">EV193_103710</name>
</gene>
<accession>A0A4Q7KXD3</accession>
<comment type="caution">
    <text evidence="2">The sequence shown here is derived from an EMBL/GenBank/DDBJ whole genome shotgun (WGS) entry which is preliminary data.</text>
</comment>
<dbReference type="EMBL" id="SGWQ01000003">
    <property type="protein sequence ID" value="RZS41387.1"/>
    <property type="molecule type" value="Genomic_DNA"/>
</dbReference>
<dbReference type="GO" id="GO:0030170">
    <property type="term" value="F:pyridoxal phosphate binding"/>
    <property type="evidence" value="ECO:0007669"/>
    <property type="project" value="InterPro"/>
</dbReference>
<dbReference type="PANTHER" id="PTHR14237">
    <property type="entry name" value="MOLYBDOPTERIN COFACTOR SULFURASE MOSC"/>
    <property type="match status" value="1"/>
</dbReference>
<name>A0A4Q7KXD3_9PSEU</name>
<dbReference type="InterPro" id="IPR011037">
    <property type="entry name" value="Pyrv_Knase-like_insert_dom_sf"/>
</dbReference>
<dbReference type="SUPFAM" id="SSF50800">
    <property type="entry name" value="PK beta-barrel domain-like"/>
    <property type="match status" value="1"/>
</dbReference>
<dbReference type="PROSITE" id="PS51340">
    <property type="entry name" value="MOSC"/>
    <property type="match status" value="1"/>
</dbReference>
<dbReference type="InterPro" id="IPR005302">
    <property type="entry name" value="MoCF_Sase_C"/>
</dbReference>
<dbReference type="Pfam" id="PF03476">
    <property type="entry name" value="MOSC_N"/>
    <property type="match status" value="1"/>
</dbReference>
<protein>
    <recommendedName>
        <fullName evidence="1">MOSC domain-containing protein</fullName>
    </recommendedName>
</protein>
<dbReference type="Proteomes" id="UP000294257">
    <property type="component" value="Unassembled WGS sequence"/>
</dbReference>
<dbReference type="PANTHER" id="PTHR14237:SF19">
    <property type="entry name" value="MITOCHONDRIAL AMIDOXIME REDUCING COMPONENT 1"/>
    <property type="match status" value="1"/>
</dbReference>
<dbReference type="OrthoDB" id="9793178at2"/>
<organism evidence="2 3">
    <name type="scientific">Herbihabitans rhizosphaerae</name>
    <dbReference type="NCBI Taxonomy" id="1872711"/>
    <lineage>
        <taxon>Bacteria</taxon>
        <taxon>Bacillati</taxon>
        <taxon>Actinomycetota</taxon>
        <taxon>Actinomycetes</taxon>
        <taxon>Pseudonocardiales</taxon>
        <taxon>Pseudonocardiaceae</taxon>
        <taxon>Herbihabitans</taxon>
    </lineage>
</organism>
<feature type="domain" description="MOSC" evidence="1">
    <location>
        <begin position="120"/>
        <end position="271"/>
    </location>
</feature>
<dbReference type="InterPro" id="IPR005303">
    <property type="entry name" value="MOCOS_middle"/>
</dbReference>
<dbReference type="RefSeq" id="WP_130344305.1">
    <property type="nucleotide sequence ID" value="NZ_SGWQ01000003.1"/>
</dbReference>
<dbReference type="AlphaFoldDB" id="A0A4Q7KXD3"/>
<dbReference type="Pfam" id="PF03473">
    <property type="entry name" value="MOSC"/>
    <property type="match status" value="1"/>
</dbReference>
<keyword evidence="3" id="KW-1185">Reference proteome</keyword>
<dbReference type="SUPFAM" id="SSF141673">
    <property type="entry name" value="MOSC N-terminal domain-like"/>
    <property type="match status" value="1"/>
</dbReference>
<evidence type="ECO:0000313" key="2">
    <source>
        <dbReference type="EMBL" id="RZS41387.1"/>
    </source>
</evidence>
<sequence>MAEVVELTYYPIKGCTGVPVERATVTETGLRHDRSFMLVDGDGAFVSQRGVPAMAAIRVAVHDGGARLALSALGADDASLDVLTDGPRRDVSIFNKWFGSGVDQGDVIAKWFSSVLDAPYRLVRVPPEHDRDGWGVHPGKVGFADAHAVLTTSVSSLDGLNARMAETGGKPLPMNRFRPNIVVSGWAEPHLEDRVRGFSAGTVHLGHSTRAARCAVPTVDQATGLKDGPEPTRTLAGYRRDPDLKNKVTFGVKMAVLRGGEIAVGDEITVHDWLD</sequence>
<dbReference type="GO" id="GO:0030151">
    <property type="term" value="F:molybdenum ion binding"/>
    <property type="evidence" value="ECO:0007669"/>
    <property type="project" value="InterPro"/>
</dbReference>
<proteinExistence type="predicted"/>
<evidence type="ECO:0000259" key="1">
    <source>
        <dbReference type="PROSITE" id="PS51340"/>
    </source>
</evidence>
<dbReference type="GO" id="GO:0003824">
    <property type="term" value="F:catalytic activity"/>
    <property type="evidence" value="ECO:0007669"/>
    <property type="project" value="InterPro"/>
</dbReference>
<evidence type="ECO:0000313" key="3">
    <source>
        <dbReference type="Proteomes" id="UP000294257"/>
    </source>
</evidence>
<reference evidence="2 3" key="1">
    <citation type="submission" date="2019-02" db="EMBL/GenBank/DDBJ databases">
        <title>Genomic Encyclopedia of Type Strains, Phase IV (KMG-IV): sequencing the most valuable type-strain genomes for metagenomic binning, comparative biology and taxonomic classification.</title>
        <authorList>
            <person name="Goeker M."/>
        </authorList>
    </citation>
    <scope>NUCLEOTIDE SEQUENCE [LARGE SCALE GENOMIC DNA]</scope>
    <source>
        <strain evidence="2 3">DSM 101727</strain>
    </source>
</reference>